<evidence type="ECO:0000256" key="3">
    <source>
        <dbReference type="ARBA" id="ARBA00022741"/>
    </source>
</evidence>
<dbReference type="InterPro" id="IPR003439">
    <property type="entry name" value="ABC_transporter-like_ATP-bd"/>
</dbReference>
<evidence type="ECO:0000256" key="1">
    <source>
        <dbReference type="ARBA" id="ARBA00005417"/>
    </source>
</evidence>
<dbReference type="InterPro" id="IPR017871">
    <property type="entry name" value="ABC_transporter-like_CS"/>
</dbReference>
<dbReference type="PANTHER" id="PTHR42734:SF17">
    <property type="entry name" value="METAL TRANSPORT SYSTEM ATP-BINDING PROTEIN TM_0124-RELATED"/>
    <property type="match status" value="1"/>
</dbReference>
<comment type="similarity">
    <text evidence="1">Belongs to the ABC transporter superfamily.</text>
</comment>
<dbReference type="GO" id="GO:0005524">
    <property type="term" value="F:ATP binding"/>
    <property type="evidence" value="ECO:0007669"/>
    <property type="project" value="UniProtKB-KW"/>
</dbReference>
<dbReference type="PANTHER" id="PTHR42734">
    <property type="entry name" value="METAL TRANSPORT SYSTEM ATP-BINDING PROTEIN TM_0124-RELATED"/>
    <property type="match status" value="1"/>
</dbReference>
<dbReference type="InterPro" id="IPR003593">
    <property type="entry name" value="AAA+_ATPase"/>
</dbReference>
<keyword evidence="7" id="KW-1185">Reference proteome</keyword>
<evidence type="ECO:0000259" key="5">
    <source>
        <dbReference type="PROSITE" id="PS50893"/>
    </source>
</evidence>
<evidence type="ECO:0000256" key="2">
    <source>
        <dbReference type="ARBA" id="ARBA00022448"/>
    </source>
</evidence>
<dbReference type="Pfam" id="PF00005">
    <property type="entry name" value="ABC_tran"/>
    <property type="match status" value="1"/>
</dbReference>
<dbReference type="AlphaFoldDB" id="A0A4V1D399"/>
<dbReference type="InterPro" id="IPR027417">
    <property type="entry name" value="P-loop_NTPase"/>
</dbReference>
<dbReference type="Gene3D" id="3.40.50.300">
    <property type="entry name" value="P-loop containing nucleotide triphosphate hydrolases"/>
    <property type="match status" value="1"/>
</dbReference>
<evidence type="ECO:0000313" key="6">
    <source>
        <dbReference type="EMBL" id="QCD42268.1"/>
    </source>
</evidence>
<dbReference type="SMART" id="SM00382">
    <property type="entry name" value="AAA"/>
    <property type="match status" value="1"/>
</dbReference>
<dbReference type="KEGG" id="ddb:E7747_08235"/>
<organism evidence="6 7">
    <name type="scientific">Duncaniella dubosii</name>
    <dbReference type="NCBI Taxonomy" id="2518971"/>
    <lineage>
        <taxon>Bacteria</taxon>
        <taxon>Pseudomonadati</taxon>
        <taxon>Bacteroidota</taxon>
        <taxon>Bacteroidia</taxon>
        <taxon>Bacteroidales</taxon>
        <taxon>Muribaculaceae</taxon>
        <taxon>Duncaniella</taxon>
    </lineage>
</organism>
<keyword evidence="4 6" id="KW-0067">ATP-binding</keyword>
<proteinExistence type="inferred from homology"/>
<dbReference type="SUPFAM" id="SSF52540">
    <property type="entry name" value="P-loop containing nucleoside triphosphate hydrolases"/>
    <property type="match status" value="1"/>
</dbReference>
<dbReference type="RefSeq" id="WP_136415328.1">
    <property type="nucleotide sequence ID" value="NZ_CP039396.1"/>
</dbReference>
<reference evidence="7" key="1">
    <citation type="submission" date="2019-02" db="EMBL/GenBank/DDBJ databases">
        <title>Isolation and identification of novel species under the genus Muribaculum.</title>
        <authorList>
            <person name="Miyake S."/>
            <person name="Ding Y."/>
            <person name="Low A."/>
            <person name="Soh M."/>
            <person name="Seedorf H."/>
        </authorList>
    </citation>
    <scope>NUCLEOTIDE SEQUENCE [LARGE SCALE GENOMIC DNA]</scope>
    <source>
        <strain evidence="7">H5</strain>
    </source>
</reference>
<sequence>MKPTENEIIISLRNISKRWAGKTALTDINFDVRQGDFIAITGPNGGGKTTLLRILLKLLKPTEGNVTYYRDGKPADELSIGYLPQKNLIDSHFPIDVEEVIASGLIGENLPSNKVKSRVKETIGLMGLESHAKASIGNLSGGQLQRALLGRAIISRPKLLVLDEPLSYVDKRFEHYIYDLVAELAKTTTLLLVSHEMSTIAGMANRHLIIDHTLTECHSAHHHVHYDCDD</sequence>
<dbReference type="PROSITE" id="PS00211">
    <property type="entry name" value="ABC_TRANSPORTER_1"/>
    <property type="match status" value="1"/>
</dbReference>
<dbReference type="Proteomes" id="UP000297149">
    <property type="component" value="Chromosome"/>
</dbReference>
<dbReference type="InterPro" id="IPR050153">
    <property type="entry name" value="Metal_Ion_Import_ABC"/>
</dbReference>
<keyword evidence="3" id="KW-0547">Nucleotide-binding</keyword>
<dbReference type="EMBL" id="CP039396">
    <property type="protein sequence ID" value="QCD42268.1"/>
    <property type="molecule type" value="Genomic_DNA"/>
</dbReference>
<feature type="domain" description="ABC transporter" evidence="5">
    <location>
        <begin position="10"/>
        <end position="230"/>
    </location>
</feature>
<accession>A0A4V1D399</accession>
<name>A0A4V1D399_9BACT</name>
<dbReference type="PROSITE" id="PS50893">
    <property type="entry name" value="ABC_TRANSPORTER_2"/>
    <property type="match status" value="1"/>
</dbReference>
<gene>
    <name evidence="6" type="ORF">E7747_08235</name>
</gene>
<evidence type="ECO:0000313" key="7">
    <source>
        <dbReference type="Proteomes" id="UP000297149"/>
    </source>
</evidence>
<dbReference type="GO" id="GO:0016887">
    <property type="term" value="F:ATP hydrolysis activity"/>
    <property type="evidence" value="ECO:0007669"/>
    <property type="project" value="InterPro"/>
</dbReference>
<keyword evidence="2" id="KW-0813">Transport</keyword>
<protein>
    <submittedName>
        <fullName evidence="6">ATP-binding cassette domain-containing protein</fullName>
    </submittedName>
</protein>
<evidence type="ECO:0000256" key="4">
    <source>
        <dbReference type="ARBA" id="ARBA00022840"/>
    </source>
</evidence>